<feature type="compositionally biased region" description="Low complexity" evidence="1">
    <location>
        <begin position="204"/>
        <end position="215"/>
    </location>
</feature>
<protein>
    <recommendedName>
        <fullName evidence="3">Cell wall mannoprotein PIR1-like C-terminal domain-containing protein</fullName>
    </recommendedName>
</protein>
<feature type="domain" description="Cell wall mannoprotein PIR1-like C-terminal" evidence="3">
    <location>
        <begin position="73"/>
        <end position="159"/>
    </location>
</feature>
<dbReference type="PANTHER" id="PTHR39613:SF1">
    <property type="entry name" value="ANCHORED CELL WALL PROTEIN, PUTATIVE (AFU_ORTHOLOGUE AFUA_4G08960)-RELATED"/>
    <property type="match status" value="1"/>
</dbReference>
<reference evidence="4" key="1">
    <citation type="journal article" date="2023" name="Mol. Phylogenet. Evol.">
        <title>Genome-scale phylogeny and comparative genomics of the fungal order Sordariales.</title>
        <authorList>
            <person name="Hensen N."/>
            <person name="Bonometti L."/>
            <person name="Westerberg I."/>
            <person name="Brannstrom I.O."/>
            <person name="Guillou S."/>
            <person name="Cros-Aarteil S."/>
            <person name="Calhoun S."/>
            <person name="Haridas S."/>
            <person name="Kuo A."/>
            <person name="Mondo S."/>
            <person name="Pangilinan J."/>
            <person name="Riley R."/>
            <person name="LaButti K."/>
            <person name="Andreopoulos B."/>
            <person name="Lipzen A."/>
            <person name="Chen C."/>
            <person name="Yan M."/>
            <person name="Daum C."/>
            <person name="Ng V."/>
            <person name="Clum A."/>
            <person name="Steindorff A."/>
            <person name="Ohm R.A."/>
            <person name="Martin F."/>
            <person name="Silar P."/>
            <person name="Natvig D.O."/>
            <person name="Lalanne C."/>
            <person name="Gautier V."/>
            <person name="Ament-Velasquez S.L."/>
            <person name="Kruys A."/>
            <person name="Hutchinson M.I."/>
            <person name="Powell A.J."/>
            <person name="Barry K."/>
            <person name="Miller A.N."/>
            <person name="Grigoriev I.V."/>
            <person name="Debuchy R."/>
            <person name="Gladieux P."/>
            <person name="Hiltunen Thoren M."/>
            <person name="Johannesson H."/>
        </authorList>
    </citation>
    <scope>NUCLEOTIDE SEQUENCE</scope>
    <source>
        <strain evidence="4">PSN293</strain>
    </source>
</reference>
<gene>
    <name evidence="4" type="ORF">QBC37DRAFT_456015</name>
</gene>
<evidence type="ECO:0000256" key="2">
    <source>
        <dbReference type="SAM" id="SignalP"/>
    </source>
</evidence>
<dbReference type="AlphaFoldDB" id="A0AAN7BAP9"/>
<keyword evidence="5" id="KW-1185">Reference proteome</keyword>
<name>A0AAN7BAP9_9PEZI</name>
<dbReference type="Pfam" id="PF22799">
    <property type="entry name" value="PIR1-like_C"/>
    <property type="match status" value="1"/>
</dbReference>
<dbReference type="PANTHER" id="PTHR39613">
    <property type="entry name" value="ANCHORED CELL WALL PROTEIN, PUTATIVE (AFU_ORTHOLOGUE AFUA_4G08960)-RELATED"/>
    <property type="match status" value="1"/>
</dbReference>
<dbReference type="EMBL" id="MU858070">
    <property type="protein sequence ID" value="KAK4216307.1"/>
    <property type="molecule type" value="Genomic_DNA"/>
</dbReference>
<dbReference type="InterPro" id="IPR054508">
    <property type="entry name" value="PIR1-like_C"/>
</dbReference>
<comment type="caution">
    <text evidence="4">The sequence shown here is derived from an EMBL/GenBank/DDBJ whole genome shotgun (WGS) entry which is preliminary data.</text>
</comment>
<feature type="chain" id="PRO_5043055235" description="Cell wall mannoprotein PIR1-like C-terminal domain-containing protein" evidence="2">
    <location>
        <begin position="21"/>
        <end position="239"/>
    </location>
</feature>
<feature type="compositionally biased region" description="Low complexity" evidence="1">
    <location>
        <begin position="222"/>
        <end position="239"/>
    </location>
</feature>
<evidence type="ECO:0000256" key="1">
    <source>
        <dbReference type="SAM" id="MobiDB-lite"/>
    </source>
</evidence>
<reference evidence="4" key="2">
    <citation type="submission" date="2023-05" db="EMBL/GenBank/DDBJ databases">
        <authorList>
            <consortium name="Lawrence Berkeley National Laboratory"/>
            <person name="Steindorff A."/>
            <person name="Hensen N."/>
            <person name="Bonometti L."/>
            <person name="Westerberg I."/>
            <person name="Brannstrom I.O."/>
            <person name="Guillou S."/>
            <person name="Cros-Aarteil S."/>
            <person name="Calhoun S."/>
            <person name="Haridas S."/>
            <person name="Kuo A."/>
            <person name="Mondo S."/>
            <person name="Pangilinan J."/>
            <person name="Riley R."/>
            <person name="Labutti K."/>
            <person name="Andreopoulos B."/>
            <person name="Lipzen A."/>
            <person name="Chen C."/>
            <person name="Yanf M."/>
            <person name="Daum C."/>
            <person name="Ng V."/>
            <person name="Clum A."/>
            <person name="Ohm R."/>
            <person name="Martin F."/>
            <person name="Silar P."/>
            <person name="Natvig D."/>
            <person name="Lalanne C."/>
            <person name="Gautier V."/>
            <person name="Ament-Velasquez S.L."/>
            <person name="Kruys A."/>
            <person name="Hutchinson M.I."/>
            <person name="Powell A.J."/>
            <person name="Barry K."/>
            <person name="Miller A.N."/>
            <person name="Grigoriev I.V."/>
            <person name="Debuchy R."/>
            <person name="Gladieux P."/>
            <person name="Thoren M.H."/>
            <person name="Johannesson H."/>
        </authorList>
    </citation>
    <scope>NUCLEOTIDE SEQUENCE</scope>
    <source>
        <strain evidence="4">PSN293</strain>
    </source>
</reference>
<organism evidence="4 5">
    <name type="scientific">Rhypophila decipiens</name>
    <dbReference type="NCBI Taxonomy" id="261697"/>
    <lineage>
        <taxon>Eukaryota</taxon>
        <taxon>Fungi</taxon>
        <taxon>Dikarya</taxon>
        <taxon>Ascomycota</taxon>
        <taxon>Pezizomycotina</taxon>
        <taxon>Sordariomycetes</taxon>
        <taxon>Sordariomycetidae</taxon>
        <taxon>Sordariales</taxon>
        <taxon>Naviculisporaceae</taxon>
        <taxon>Rhypophila</taxon>
    </lineage>
</organism>
<accession>A0AAN7BAP9</accession>
<evidence type="ECO:0000313" key="4">
    <source>
        <dbReference type="EMBL" id="KAK4216307.1"/>
    </source>
</evidence>
<feature type="signal peptide" evidence="2">
    <location>
        <begin position="1"/>
        <end position="20"/>
    </location>
</feature>
<sequence>MKLSIALLIMAAHQPLLVLGSGHHINMEPPTSCTFAMTSTGPFSCPAGRLQDGQIRFNGSYPTTQFTMVNGSMITDSAGFGCIVTESPTTQFQCDMNKTPDPNFGIMTVEKNNWHHGKRSEHHVLLAYKDNTEFYACPATDTEYNVYIKPDFGQTKCVPMQIVVEGECATGGGEDVQCPPTTVWHTEYVTEFVTQWSTVTVTPGSTSVSVSASTGGSDGDGWDTTATPTPSTTIAPIIN</sequence>
<evidence type="ECO:0000313" key="5">
    <source>
        <dbReference type="Proteomes" id="UP001301769"/>
    </source>
</evidence>
<keyword evidence="2" id="KW-0732">Signal</keyword>
<evidence type="ECO:0000259" key="3">
    <source>
        <dbReference type="Pfam" id="PF22799"/>
    </source>
</evidence>
<feature type="region of interest" description="Disordered" evidence="1">
    <location>
        <begin position="204"/>
        <end position="239"/>
    </location>
</feature>
<dbReference type="Proteomes" id="UP001301769">
    <property type="component" value="Unassembled WGS sequence"/>
</dbReference>
<proteinExistence type="predicted"/>